<dbReference type="InterPro" id="IPR013783">
    <property type="entry name" value="Ig-like_fold"/>
</dbReference>
<dbReference type="KEGG" id="mcos:GM418_22280"/>
<evidence type="ECO:0000256" key="2">
    <source>
        <dbReference type="SAM" id="SignalP"/>
    </source>
</evidence>
<evidence type="ECO:0000313" key="5">
    <source>
        <dbReference type="Proteomes" id="UP000428260"/>
    </source>
</evidence>
<protein>
    <submittedName>
        <fullName evidence="4">T9SS type A sorting domain-containing protein</fullName>
    </submittedName>
</protein>
<dbReference type="InterPro" id="IPR036116">
    <property type="entry name" value="FN3_sf"/>
</dbReference>
<dbReference type="InterPro" id="IPR008964">
    <property type="entry name" value="Invasin/intimin_cell_adhesion"/>
</dbReference>
<dbReference type="Pfam" id="PF00041">
    <property type="entry name" value="fn3"/>
    <property type="match status" value="9"/>
</dbReference>
<name>A0A6I6JY76_9BACT</name>
<feature type="domain" description="Fibronectin type-III" evidence="3">
    <location>
        <begin position="2046"/>
        <end position="2130"/>
    </location>
</feature>
<feature type="region of interest" description="Disordered" evidence="1">
    <location>
        <begin position="456"/>
        <end position="482"/>
    </location>
</feature>
<dbReference type="Gene3D" id="2.60.40.10">
    <property type="entry name" value="Immunoglobulins"/>
    <property type="match status" value="9"/>
</dbReference>
<dbReference type="Gene3D" id="2.60.40.1080">
    <property type="match status" value="2"/>
</dbReference>
<feature type="domain" description="Fibronectin type-III" evidence="3">
    <location>
        <begin position="2131"/>
        <end position="2218"/>
    </location>
</feature>
<dbReference type="PANTHER" id="PTHR46957">
    <property type="entry name" value="CYTOKINE RECEPTOR"/>
    <property type="match status" value="1"/>
</dbReference>
<feature type="compositionally biased region" description="Polar residues" evidence="1">
    <location>
        <begin position="461"/>
        <end position="480"/>
    </location>
</feature>
<dbReference type="NCBIfam" id="TIGR04183">
    <property type="entry name" value="Por_Secre_tail"/>
    <property type="match status" value="1"/>
</dbReference>
<dbReference type="InterPro" id="IPR026444">
    <property type="entry name" value="Secre_tail"/>
</dbReference>
<dbReference type="InterPro" id="IPR050713">
    <property type="entry name" value="RTP_Phos/Ushers"/>
</dbReference>
<dbReference type="SUPFAM" id="SSF49373">
    <property type="entry name" value="Invasin/intimin cell-adhesion fragments"/>
    <property type="match status" value="2"/>
</dbReference>
<dbReference type="SMART" id="SM00060">
    <property type="entry name" value="FN3"/>
    <property type="match status" value="9"/>
</dbReference>
<evidence type="ECO:0000259" key="3">
    <source>
        <dbReference type="PROSITE" id="PS50853"/>
    </source>
</evidence>
<accession>A0A6I6JY76</accession>
<feature type="domain" description="Fibronectin type-III" evidence="3">
    <location>
        <begin position="1955"/>
        <end position="2045"/>
    </location>
</feature>
<organism evidence="4 5">
    <name type="scientific">Maribellus comscasis</name>
    <dbReference type="NCBI Taxonomy" id="2681766"/>
    <lineage>
        <taxon>Bacteria</taxon>
        <taxon>Pseudomonadati</taxon>
        <taxon>Bacteroidota</taxon>
        <taxon>Bacteroidia</taxon>
        <taxon>Marinilabiliales</taxon>
        <taxon>Prolixibacteraceae</taxon>
        <taxon>Maribellus</taxon>
    </lineage>
</organism>
<feature type="chain" id="PRO_5026234798" evidence="2">
    <location>
        <begin position="24"/>
        <end position="2382"/>
    </location>
</feature>
<feature type="domain" description="Fibronectin type-III" evidence="3">
    <location>
        <begin position="212"/>
        <end position="298"/>
    </location>
</feature>
<reference evidence="4 5" key="1">
    <citation type="submission" date="2019-11" db="EMBL/GenBank/DDBJ databases">
        <authorList>
            <person name="Zheng R.K."/>
            <person name="Sun C.M."/>
        </authorList>
    </citation>
    <scope>NUCLEOTIDE SEQUENCE [LARGE SCALE GENOMIC DNA]</scope>
    <source>
        <strain evidence="4 5">WC007</strain>
    </source>
</reference>
<sequence>MKQNYFFSLVCLCFLLASQISLGQSTYKTDLPHSSTRSSGDSGNKVKSANLLSYLETECDNSDDFLTMSEDVYDDGLTTPNGWYASYAERYEDFLSLFGVLKSPVLSNGCNSISFKYAKDDYYEFGYPSFRIEIQKEIDGVWSTAWTETISNPDAEELVFNEVFYDNLKIEGTVQLVITRLSPNNISGTPPDGDVPDIKDFCLTDYIRDLVPPTAPTELAAQPNLTSVALSWEASTDNISVEGYRVSLDGTIIDTVTTTSYVVNGLIPSTEYTFDVEALDGDRNNSEKASVSATTLADNIAPSVPQNLTGISKESGMILSWTASTDNVGVTNYNVYADGNLAGSTSQTTDTITGLAENTQYLFEVEAEDISGNKSDKVAETLSTIIDTEAPTIPGNLQANTNENEIILSWTASTDNTGVTKYNIYLGGELTGSTTELKDTIKGLAPNTEYQFEVEAEDATGNKSAKASVTASTPVDNTAPDSPENLVAEATENGVELLWTASTDNFGVTKYNVYVNGEFLNSTVNVTDTIKGLEAGIEYLIEVDAEDASGNKSGKTPVTLSGESTAGLAFSFKDNLIVNRTRDASDFRVTKKFTDLFNYPDGYNIKTEISKSSDVAITYNSTNENHLLFDGYYYSSSSGQYFYYKIPTGAYGTDTLTISIDYHGFTSKALVIANLAPLSARDDSYTIDIGGTLGMNVAGNDIPSSYLDKTSLEILQNTSYGALTNNIDGTLTYVNESATPNYSFENFEYRIADVEGHYDTATVKINIHMNSYASRVIEFMPAPGQFTNESIGQSNSAEKTLGTQGGMISLGAFGGYVVYGFDQPIINNPQNPYGVDFSVKGNSFAANLYGVWTEPAAVRVMKDLNGDGVPNDGEWYELAGSDYYMSGTQKNVKMTYYNPHYNERYTVPWKKDNGETGAMLSNSFHSHPYYPDPFDFGCNKDSMTYEGNIIKSSLDMSTPSYIEFYRAPFFGYCDSRGNSADLTDPQNPYFKDEKGNAADGFDISWAVDRDGNHKELDQIDFVKIYTGGFANAGWLGEWSSEVLGVGITTPDPDYVAQDYYLNYIGITQLKVLKGHTCQFEGFLFKNGRPQTDGVQQWSSSNPEVGTVDNTGLFTAVADGETWLRFSQKSDIPTDSIRLLVVELEGVHLEMEGNSAASSDSTSLIVGESISITAQGLDNIGDVLNGSTSNRFVYDTYTWTTSNPEIGTIDNGLFTGKKVGRTMVHAYSDANPELSDSILVIVNETPKLSPVNNPVVISYYNPVGEKTSSELFATGTNSVTYLNSVVSKTGLSSPVIEKNVLKCNFTAGVYGTDTLTFNLTSYKQDTTISVAFIYKPDGYEKDAQILFVNNARAQNPDKASLNAYTPDLDSVNVIDGQLDAYSVKDVLVDGAFAFVLGENFLSKYNLTTYEKENTIGIDETGNSAMAMYNNLLLVTEQSNLAIYYKTDLTLSRKIALSGKIHSVKVVGSKAFVFLSGETTSVLNKVVVVDLIEGKAESEYTLAEAGLIVSETLVKGTKLYITGTTSGSGKTAVMEYDTENNMYSVSEANNNFSNTLNANAVVKGDSILLTNGEGYVAYTISTKTFGTDVLMKTADDFYPTAIAYHASLSKYFVSYSNAAKTESKGLAFDLNFAEVAGFDSVETAPALIKCVEALEANEKPSPNLTYSMSNFTAYEKATSNTSVIIYKNRFTDGEDNFEIYPRYLEHTSWLTWNTGYTTSGNKQLYAYYSNTIDKDSVITIPVDAIDNYGFSVTRTFDITIKPRVYKPVVKNPIADTIVAVNSADIQIPLVNVFTNTSSSGVTFGKTVSGNTNSGLITTTIVNDTLTLSIAPNKAGEVFITVKDSAKHNTYGVKYVETSFKVTVVDDELPSVPADFAGSPSETSISLSWTASTDNVGVTGYNIYKDGVFKTSVVGTNYLADKLNPGTEYTFEVEAFDAEGNRSEKALLVILTTDDETPPSMPENLTAIPSETSIELSWTASIDNVGVTGYVIYLDGDSINMVTETVFNATELNALTEYVFEVEAFDASGNKSGKASVTVSTTDETAPSAPSDLAAVTTETSVSFSWTASTDNVGVAGYVVYLDGDSINTVTETVFNATELNALTEYVFEVEAFDASGNKSEKVLLVVSTIDETVPSVPSDLAATATETSIRFSWTASTDNVGVAGYIIYLDGDSIDMVTETTFIVTGLDVISEYTFEVQAFDEAGNESEKALLTVSTTDETAPSVPSGLSAVASDTSAVLSWIASADNVGVTGYIVYLNGDSIATVIDTTFTVVNLEADTEYTFEVEAFDEAGNKSERAIVVQRTIITGIESWEVSKLKVYPNPFVDYFIVDAKNTGYAVVYSLSGKAMFNVLLQTGSNRIDASGLPGGIYLLKQETNTVKLIKR</sequence>
<keyword evidence="2" id="KW-0732">Signal</keyword>
<dbReference type="Proteomes" id="UP000428260">
    <property type="component" value="Chromosome"/>
</dbReference>
<keyword evidence="5" id="KW-1185">Reference proteome</keyword>
<dbReference type="GO" id="GO:0016020">
    <property type="term" value="C:membrane"/>
    <property type="evidence" value="ECO:0007669"/>
    <property type="project" value="UniProtKB-SubCell"/>
</dbReference>
<feature type="domain" description="Fibronectin type-III" evidence="3">
    <location>
        <begin position="1866"/>
        <end position="1953"/>
    </location>
</feature>
<dbReference type="SUPFAM" id="SSF49265">
    <property type="entry name" value="Fibronectin type III"/>
    <property type="match status" value="5"/>
</dbReference>
<evidence type="ECO:0000256" key="1">
    <source>
        <dbReference type="SAM" id="MobiDB-lite"/>
    </source>
</evidence>
<feature type="signal peptide" evidence="2">
    <location>
        <begin position="1"/>
        <end position="23"/>
    </location>
</feature>
<feature type="domain" description="Fibronectin type-III" evidence="3">
    <location>
        <begin position="2219"/>
        <end position="2308"/>
    </location>
</feature>
<dbReference type="Pfam" id="PF18962">
    <property type="entry name" value="Por_Secre_tail"/>
    <property type="match status" value="1"/>
</dbReference>
<dbReference type="Pfam" id="PF02368">
    <property type="entry name" value="Big_2"/>
    <property type="match status" value="1"/>
</dbReference>
<dbReference type="EMBL" id="CP046401">
    <property type="protein sequence ID" value="QGY46289.1"/>
    <property type="molecule type" value="Genomic_DNA"/>
</dbReference>
<dbReference type="PROSITE" id="PS50853">
    <property type="entry name" value="FN3"/>
    <property type="match status" value="8"/>
</dbReference>
<feature type="domain" description="Fibronectin type-III" evidence="3">
    <location>
        <begin position="390"/>
        <end position="481"/>
    </location>
</feature>
<gene>
    <name evidence="4" type="ORF">GM418_22280</name>
</gene>
<dbReference type="RefSeq" id="WP_158869426.1">
    <property type="nucleotide sequence ID" value="NZ_CP046401.1"/>
</dbReference>
<dbReference type="InterPro" id="IPR003343">
    <property type="entry name" value="Big_2"/>
</dbReference>
<dbReference type="InterPro" id="IPR003961">
    <property type="entry name" value="FN3_dom"/>
</dbReference>
<evidence type="ECO:0000313" key="4">
    <source>
        <dbReference type="EMBL" id="QGY46289.1"/>
    </source>
</evidence>
<proteinExistence type="predicted"/>
<feature type="domain" description="Fibronectin type-III" evidence="3">
    <location>
        <begin position="301"/>
        <end position="388"/>
    </location>
</feature>
<dbReference type="PANTHER" id="PTHR46957:SF3">
    <property type="entry name" value="CYTOKINE RECEPTOR"/>
    <property type="match status" value="1"/>
</dbReference>
<dbReference type="CDD" id="cd00063">
    <property type="entry name" value="FN3"/>
    <property type="match status" value="9"/>
</dbReference>